<dbReference type="AlphaFoldDB" id="C5LD73"/>
<keyword evidence="4" id="KW-1185">Reference proteome</keyword>
<dbReference type="EMBL" id="GG680969">
    <property type="protein sequence ID" value="EER05205.1"/>
    <property type="molecule type" value="Genomic_DNA"/>
</dbReference>
<dbReference type="RefSeq" id="XP_002773389.1">
    <property type="nucleotide sequence ID" value="XM_002773343.1"/>
</dbReference>
<proteinExistence type="predicted"/>
<protein>
    <recommendedName>
        <fullName evidence="2">F-box protein Hrt3/FBXO9 C-terminal domain-containing protein</fullName>
    </recommendedName>
</protein>
<name>C5LD73_PERM5</name>
<dbReference type="Pfam" id="PF19270">
    <property type="entry name" value="FBO_C"/>
    <property type="match status" value="1"/>
</dbReference>
<evidence type="ECO:0000313" key="3">
    <source>
        <dbReference type="EMBL" id="EER05205.1"/>
    </source>
</evidence>
<evidence type="ECO:0000256" key="1">
    <source>
        <dbReference type="SAM" id="MobiDB-lite"/>
    </source>
</evidence>
<dbReference type="InParanoid" id="C5LD73"/>
<feature type="domain" description="F-box protein Hrt3/FBXO9 C-terminal" evidence="2">
    <location>
        <begin position="34"/>
        <end position="89"/>
    </location>
</feature>
<dbReference type="OrthoDB" id="2117972at2759"/>
<accession>C5LD73</accession>
<sequence>MSASSPLNDDEEEKEEEEEEKEGTDSFATASSAGVRYDGMYISKCQYTRRIQEGASLTDNRRRLVVTYYRLLRFLPSGKLLMLRCEPAQLPTQSQLQSKHSNSGLPDAVVRNLEIAKAANKPVKDAIDLLRDYDVDRGFVGVTSSRQQKIIDGVAECKWSYPEGDKSVVEFSFIDGDERWVGSLGVEAAKTRPGYRLKWQSYRYWSRRALVERLADERTVRRELLLTQLRRANARIDGNVVLADVLRDLEQMDDDFPEEDNSILDGLNPPPDLVEEIKLPNREHFPPFRFKMFKQLSHLF</sequence>
<dbReference type="InterPro" id="IPR045464">
    <property type="entry name" value="Hrt3/FBXO9_C"/>
</dbReference>
<dbReference type="Proteomes" id="UP000007800">
    <property type="component" value="Unassembled WGS sequence"/>
</dbReference>
<feature type="compositionally biased region" description="Acidic residues" evidence="1">
    <location>
        <begin position="8"/>
        <end position="22"/>
    </location>
</feature>
<feature type="region of interest" description="Disordered" evidence="1">
    <location>
        <begin position="1"/>
        <end position="29"/>
    </location>
</feature>
<organism evidence="4">
    <name type="scientific">Perkinsus marinus (strain ATCC 50983 / TXsc)</name>
    <dbReference type="NCBI Taxonomy" id="423536"/>
    <lineage>
        <taxon>Eukaryota</taxon>
        <taxon>Sar</taxon>
        <taxon>Alveolata</taxon>
        <taxon>Perkinsozoa</taxon>
        <taxon>Perkinsea</taxon>
        <taxon>Perkinsida</taxon>
        <taxon>Perkinsidae</taxon>
        <taxon>Perkinsus</taxon>
    </lineage>
</organism>
<reference evidence="3 4" key="1">
    <citation type="submission" date="2008-07" db="EMBL/GenBank/DDBJ databases">
        <authorList>
            <person name="El-Sayed N."/>
            <person name="Caler E."/>
            <person name="Inman J."/>
            <person name="Amedeo P."/>
            <person name="Hass B."/>
            <person name="Wortman J."/>
        </authorList>
    </citation>
    <scope>NUCLEOTIDE SEQUENCE [LARGE SCALE GENOMIC DNA]</scope>
    <source>
        <strain evidence="4">ATCC 50983 / TXsc</strain>
    </source>
</reference>
<dbReference type="GeneID" id="9050773"/>
<evidence type="ECO:0000313" key="4">
    <source>
        <dbReference type="Proteomes" id="UP000007800"/>
    </source>
</evidence>
<evidence type="ECO:0000259" key="2">
    <source>
        <dbReference type="Pfam" id="PF19270"/>
    </source>
</evidence>
<gene>
    <name evidence="3" type="ORF">Pmar_PMAR027829</name>
</gene>